<sequence>MIGRSWDVLHEQRRSARPGPSCTTAQGGSCKDNGTVKGSRDVQFDPRPCRVAIDLARAKPGYARSCHDRARALKES</sequence>
<feature type="region of interest" description="Disordered" evidence="1">
    <location>
        <begin position="1"/>
        <end position="42"/>
    </location>
</feature>
<organism evidence="2 3">
    <name type="scientific">Linum trigynum</name>
    <dbReference type="NCBI Taxonomy" id="586398"/>
    <lineage>
        <taxon>Eukaryota</taxon>
        <taxon>Viridiplantae</taxon>
        <taxon>Streptophyta</taxon>
        <taxon>Embryophyta</taxon>
        <taxon>Tracheophyta</taxon>
        <taxon>Spermatophyta</taxon>
        <taxon>Magnoliopsida</taxon>
        <taxon>eudicotyledons</taxon>
        <taxon>Gunneridae</taxon>
        <taxon>Pentapetalae</taxon>
        <taxon>rosids</taxon>
        <taxon>fabids</taxon>
        <taxon>Malpighiales</taxon>
        <taxon>Linaceae</taxon>
        <taxon>Linum</taxon>
    </lineage>
</organism>
<evidence type="ECO:0000313" key="3">
    <source>
        <dbReference type="Proteomes" id="UP001497516"/>
    </source>
</evidence>
<dbReference type="Proteomes" id="UP001497516">
    <property type="component" value="Chromosome 2"/>
</dbReference>
<accession>A0AAV2DEL1</accession>
<proteinExistence type="predicted"/>
<keyword evidence="3" id="KW-1185">Reference proteome</keyword>
<name>A0AAV2DEL1_9ROSI</name>
<evidence type="ECO:0000313" key="2">
    <source>
        <dbReference type="EMBL" id="CAL1372338.1"/>
    </source>
</evidence>
<gene>
    <name evidence="2" type="ORF">LTRI10_LOCUS14353</name>
</gene>
<reference evidence="2 3" key="1">
    <citation type="submission" date="2024-04" db="EMBL/GenBank/DDBJ databases">
        <authorList>
            <person name="Fracassetti M."/>
        </authorList>
    </citation>
    <scope>NUCLEOTIDE SEQUENCE [LARGE SCALE GENOMIC DNA]</scope>
</reference>
<evidence type="ECO:0000256" key="1">
    <source>
        <dbReference type="SAM" id="MobiDB-lite"/>
    </source>
</evidence>
<dbReference type="EMBL" id="OZ034815">
    <property type="protein sequence ID" value="CAL1372338.1"/>
    <property type="molecule type" value="Genomic_DNA"/>
</dbReference>
<protein>
    <submittedName>
        <fullName evidence="2">Uncharacterized protein</fullName>
    </submittedName>
</protein>
<dbReference type="AlphaFoldDB" id="A0AAV2DEL1"/>